<keyword evidence="5" id="KW-1185">Reference proteome</keyword>
<keyword evidence="2" id="KW-0472">Membrane</keyword>
<dbReference type="Pfam" id="PF14111">
    <property type="entry name" value="DUF4283"/>
    <property type="match status" value="1"/>
</dbReference>
<dbReference type="PANTHER" id="PTHR31286:SF99">
    <property type="entry name" value="DUF4283 DOMAIN-CONTAINING PROTEIN"/>
    <property type="match status" value="1"/>
</dbReference>
<feature type="region of interest" description="Disordered" evidence="1">
    <location>
        <begin position="1121"/>
        <end position="1184"/>
    </location>
</feature>
<sequence>MGFIPILSCFPPWQLGVSTLVGATASSISKWWDNYPSIPGIGYVFLKLYHKWVGCFPCIHKNNHFRIFWHKYKATAIRCIPDFIGSFSFEVDYFLLHLGLIPISRCFYPRQLGFSTYVGATASSISKWWDIHPAIHGIGYVNLRLYHLQVGCFLCYHKNNHTWSFMDPFLLIAVWFIPDFIGIFSFEVVNFLKQMGLIPVSWKFLPRQLGISTLVGATASSISKWWDIYPAIHWIGGWDFIQGQFRNSWIIILEELLKSNWLSLGNKEVEDNLKKIWKCWDLLENNGFSIILSRVLKNLFWSLLDSKVKIGKKVINYLVEKIGKNCMKNIVQSSKLIAIFGFSFVWRYLQTIVVLNDLANDSLELDVPWKHWKTNIIQTLDYLFEYEAIFRGLTWRKIGSYMKIEDLEDFVNWKVVNFDFIVFFFVSYIWFHSLCWSWTWKWIGWNFSLGFPVLVSGLVGILVIGSLAGAGISSSLIEFNLKRVPIVYTIGDRMFWKIGSMFGMNYKDPPDPANKNLYEDDLEADVGAKRRGRRAMHKEFSPYSMIKPLRSKEKMEAKINRLREEKKYLNTKSIADGSKEVLRAGVREIIKSNYGKENIDPQFIKSELEAFDKVIANQKKLEEEKGFVLLQVTSDMVKGYNSSKNLVGGSSPSSPVIQANMGMDAGTVTGSNNRISAGTKNDKGNLVDESKVTKDFISSKLMKMGSSASGPGSSSSGPGPVIETNDGKGILGKFPVSQDVSVNSGIPVVFNANPIDPISCNTNCNDEDMKDSINENGNLEVDYGNNMKKEQGANFLNMDFSKPVLSPAAKLVNEFNKKSYDRMVESTNNVVDLNIKVIPKVDGKPSGKVELPYADLMLGGAPYHATLYGFFVGKKLAFPTVNHFSFKMWKMYGLKDIMVNDEGFFFFKFDSKEGMMSVLEGGPWLINNVPMFVQRWRPGLVLSKPQINSVPVWVKVFNVPLEYWNSKGITLIANEIGKPIAMDKITQKMCNEHWGRPTFMRFLVEMSAESDWMKELSVVSIDFGTGEKVESKCRVEYAWRPDVCNHCKIYGHKDSNCGILNGAKNDNGADVAVNREEDGKKDKIDDDGFILVTKKSNKGQKFNNKGVIINEEGKVDLIKSLEKNTKPVSEGDKGGNNEGKSIEEGEQRKNNNKQIEEKEKQKEDMKEEQNRKGAEGRNNGGYYSKFAVGNLKKDGTEKGVFQSKEDKNGKVNGTGVFIPKEKMGIRVKNVIENFNAKKDGMQGKKEENQKKVYVPKKQVDLKVSSNFDKSGSTSGKDNQDEILSQNPFDVLADLGLRDMSYLDEIDQEMILTGGGQEMNTENSNVDQ</sequence>
<name>A0AA35Z0F9_LACSI</name>
<evidence type="ECO:0000256" key="1">
    <source>
        <dbReference type="SAM" id="MobiDB-lite"/>
    </source>
</evidence>
<feature type="domain" description="DUF4283" evidence="3">
    <location>
        <begin position="866"/>
        <end position="940"/>
    </location>
</feature>
<reference evidence="4" key="1">
    <citation type="submission" date="2023-04" db="EMBL/GenBank/DDBJ databases">
        <authorList>
            <person name="Vijverberg K."/>
            <person name="Xiong W."/>
            <person name="Schranz E."/>
        </authorList>
    </citation>
    <scope>NUCLEOTIDE SEQUENCE</scope>
</reference>
<dbReference type="PANTHER" id="PTHR31286">
    <property type="entry name" value="GLYCINE-RICH CELL WALL STRUCTURAL PROTEIN 1.8-LIKE"/>
    <property type="match status" value="1"/>
</dbReference>
<keyword evidence="2" id="KW-0812">Transmembrane</keyword>
<accession>A0AA35Z0F9</accession>
<gene>
    <name evidence="4" type="ORF">LSALG_LOCUS23025</name>
</gene>
<protein>
    <recommendedName>
        <fullName evidence="3">DUF4283 domain-containing protein</fullName>
    </recommendedName>
</protein>
<evidence type="ECO:0000256" key="2">
    <source>
        <dbReference type="SAM" id="Phobius"/>
    </source>
</evidence>
<proteinExistence type="predicted"/>
<organism evidence="4 5">
    <name type="scientific">Lactuca saligna</name>
    <name type="common">Willowleaf lettuce</name>
    <dbReference type="NCBI Taxonomy" id="75948"/>
    <lineage>
        <taxon>Eukaryota</taxon>
        <taxon>Viridiplantae</taxon>
        <taxon>Streptophyta</taxon>
        <taxon>Embryophyta</taxon>
        <taxon>Tracheophyta</taxon>
        <taxon>Spermatophyta</taxon>
        <taxon>Magnoliopsida</taxon>
        <taxon>eudicotyledons</taxon>
        <taxon>Gunneridae</taxon>
        <taxon>Pentapetalae</taxon>
        <taxon>asterids</taxon>
        <taxon>campanulids</taxon>
        <taxon>Asterales</taxon>
        <taxon>Asteraceae</taxon>
        <taxon>Cichorioideae</taxon>
        <taxon>Cichorieae</taxon>
        <taxon>Lactucinae</taxon>
        <taxon>Lactuca</taxon>
    </lineage>
</organism>
<keyword evidence="2" id="KW-1133">Transmembrane helix</keyword>
<feature type="region of interest" description="Disordered" evidence="1">
    <location>
        <begin position="703"/>
        <end position="727"/>
    </location>
</feature>
<feature type="compositionally biased region" description="Basic and acidic residues" evidence="1">
    <location>
        <begin position="1121"/>
        <end position="1175"/>
    </location>
</feature>
<feature type="transmembrane region" description="Helical" evidence="2">
    <location>
        <begin position="420"/>
        <end position="439"/>
    </location>
</feature>
<dbReference type="Proteomes" id="UP001177003">
    <property type="component" value="Chromosome 5"/>
</dbReference>
<feature type="transmembrane region" description="Helical" evidence="2">
    <location>
        <begin position="169"/>
        <end position="192"/>
    </location>
</feature>
<feature type="transmembrane region" description="Helical" evidence="2">
    <location>
        <begin position="336"/>
        <end position="355"/>
    </location>
</feature>
<evidence type="ECO:0000313" key="4">
    <source>
        <dbReference type="EMBL" id="CAI9283426.1"/>
    </source>
</evidence>
<feature type="region of interest" description="Disordered" evidence="1">
    <location>
        <begin position="1263"/>
        <end position="1284"/>
    </location>
</feature>
<evidence type="ECO:0000313" key="5">
    <source>
        <dbReference type="Proteomes" id="UP001177003"/>
    </source>
</evidence>
<feature type="compositionally biased region" description="Low complexity" evidence="1">
    <location>
        <begin position="705"/>
        <end position="720"/>
    </location>
</feature>
<feature type="transmembrane region" description="Helical" evidence="2">
    <location>
        <begin position="451"/>
        <end position="472"/>
    </location>
</feature>
<dbReference type="InterPro" id="IPR025558">
    <property type="entry name" value="DUF4283"/>
</dbReference>
<dbReference type="InterPro" id="IPR040256">
    <property type="entry name" value="At4g02000-like"/>
</dbReference>
<dbReference type="EMBL" id="OX465081">
    <property type="protein sequence ID" value="CAI9283426.1"/>
    <property type="molecule type" value="Genomic_DNA"/>
</dbReference>
<evidence type="ECO:0000259" key="3">
    <source>
        <dbReference type="Pfam" id="PF14111"/>
    </source>
</evidence>